<dbReference type="InterPro" id="IPR050224">
    <property type="entry name" value="TALE_homeobox"/>
</dbReference>
<organism evidence="7">
    <name type="scientific">Absidia glauca</name>
    <name type="common">Pin mould</name>
    <dbReference type="NCBI Taxonomy" id="4829"/>
    <lineage>
        <taxon>Eukaryota</taxon>
        <taxon>Fungi</taxon>
        <taxon>Fungi incertae sedis</taxon>
        <taxon>Mucoromycota</taxon>
        <taxon>Mucoromycotina</taxon>
        <taxon>Mucoromycetes</taxon>
        <taxon>Mucorales</taxon>
        <taxon>Cunninghamellaceae</taxon>
        <taxon>Absidia</taxon>
    </lineage>
</organism>
<accession>A0A168N0Q0</accession>
<reference evidence="7" key="1">
    <citation type="submission" date="2016-04" db="EMBL/GenBank/DDBJ databases">
        <authorList>
            <person name="Evans L.H."/>
            <person name="Alamgir A."/>
            <person name="Owens N."/>
            <person name="Weber N.D."/>
            <person name="Virtaneva K."/>
            <person name="Barbian K."/>
            <person name="Babar A."/>
            <person name="Rosenke K."/>
        </authorList>
    </citation>
    <scope>NUCLEOTIDE SEQUENCE [LARGE SCALE GENOMIC DNA]</scope>
    <source>
        <strain evidence="7">CBS 101.48</strain>
    </source>
</reference>
<keyword evidence="2 4" id="KW-0371">Homeobox</keyword>
<evidence type="ECO:0000256" key="4">
    <source>
        <dbReference type="PROSITE-ProRule" id="PRU00108"/>
    </source>
</evidence>
<dbReference type="Proteomes" id="UP000078561">
    <property type="component" value="Unassembled WGS sequence"/>
</dbReference>
<dbReference type="OrthoDB" id="10056939at2759"/>
<feature type="compositionally biased region" description="Polar residues" evidence="5">
    <location>
        <begin position="74"/>
        <end position="92"/>
    </location>
</feature>
<feature type="compositionally biased region" description="Low complexity" evidence="5">
    <location>
        <begin position="153"/>
        <end position="173"/>
    </location>
</feature>
<evidence type="ECO:0000256" key="1">
    <source>
        <dbReference type="ARBA" id="ARBA00023125"/>
    </source>
</evidence>
<dbReference type="EMBL" id="LT552921">
    <property type="protein sequence ID" value="SAL99576.1"/>
    <property type="molecule type" value="Genomic_DNA"/>
</dbReference>
<dbReference type="GO" id="GO:0006355">
    <property type="term" value="P:regulation of DNA-templated transcription"/>
    <property type="evidence" value="ECO:0007669"/>
    <property type="project" value="InterPro"/>
</dbReference>
<dbReference type="InterPro" id="IPR008422">
    <property type="entry name" value="KN_HD"/>
</dbReference>
<dbReference type="AlphaFoldDB" id="A0A168N0Q0"/>
<gene>
    <name evidence="7" type="primary">ABSGL_05221.1 scaffold 6851</name>
</gene>
<dbReference type="InterPro" id="IPR009057">
    <property type="entry name" value="Homeodomain-like_sf"/>
</dbReference>
<feature type="region of interest" description="Disordered" evidence="5">
    <location>
        <begin position="51"/>
        <end position="185"/>
    </location>
</feature>
<dbReference type="Gene3D" id="1.10.10.60">
    <property type="entry name" value="Homeodomain-like"/>
    <property type="match status" value="1"/>
</dbReference>
<evidence type="ECO:0000256" key="2">
    <source>
        <dbReference type="ARBA" id="ARBA00023155"/>
    </source>
</evidence>
<feature type="region of interest" description="Disordered" evidence="5">
    <location>
        <begin position="259"/>
        <end position="340"/>
    </location>
</feature>
<evidence type="ECO:0000256" key="3">
    <source>
        <dbReference type="ARBA" id="ARBA00023242"/>
    </source>
</evidence>
<evidence type="ECO:0000313" key="8">
    <source>
        <dbReference type="Proteomes" id="UP000078561"/>
    </source>
</evidence>
<protein>
    <recommendedName>
        <fullName evidence="6">Homeobox domain-containing protein</fullName>
    </recommendedName>
</protein>
<keyword evidence="8" id="KW-1185">Reference proteome</keyword>
<evidence type="ECO:0000256" key="5">
    <source>
        <dbReference type="SAM" id="MobiDB-lite"/>
    </source>
</evidence>
<feature type="DNA-binding region" description="Homeobox" evidence="4">
    <location>
        <begin position="184"/>
        <end position="246"/>
    </location>
</feature>
<dbReference type="SUPFAM" id="SSF46689">
    <property type="entry name" value="Homeodomain-like"/>
    <property type="match status" value="1"/>
</dbReference>
<feature type="compositionally biased region" description="Basic and acidic residues" evidence="5">
    <location>
        <begin position="115"/>
        <end position="126"/>
    </location>
</feature>
<comment type="subcellular location">
    <subcellularLocation>
        <location evidence="4">Nucleus</location>
    </subcellularLocation>
</comment>
<dbReference type="GO" id="GO:0003677">
    <property type="term" value="F:DNA binding"/>
    <property type="evidence" value="ECO:0007669"/>
    <property type="project" value="UniProtKB-UniRule"/>
</dbReference>
<sequence>MPRHFQPVILYNDQRSFSLPIEKKQQIHNMLRTNGRIWTALLYSSPIKMKNQVPSSSNAVAKGYQQHHPHHQRISSQDSILSSAATSQCQTHPESDDLPLDYRPPYFDEDDNHDDNDSRVDKEKYMDTNNRTTTSNDKRPRKQKSSIFNHHQPLVPSSPVLSSSSSMSSSSSPPSTPVISAATARKRRGNLPKTITCLLKEWLIIHADHPYPSDDEKSNLQRETNLTINQISNWFINARRRLLPYLINGARSTSAIDHHYQHQAQQKGSNGKKKQQGMYRERKQTGASKSAMKKSNAGGGGMVRKYTPPPRRLPSHRPKRTCRLLQSSSILSNDNEDWVE</sequence>
<feature type="domain" description="Homeobox" evidence="6">
    <location>
        <begin position="182"/>
        <end position="245"/>
    </location>
</feature>
<feature type="compositionally biased region" description="Basic residues" evidence="5">
    <location>
        <begin position="313"/>
        <end position="322"/>
    </location>
</feature>
<dbReference type="CDD" id="cd00086">
    <property type="entry name" value="homeodomain"/>
    <property type="match status" value="1"/>
</dbReference>
<dbReference type="SMART" id="SM00389">
    <property type="entry name" value="HOX"/>
    <property type="match status" value="1"/>
</dbReference>
<proteinExistence type="predicted"/>
<dbReference type="InParanoid" id="A0A168N0Q0"/>
<dbReference type="InterPro" id="IPR001356">
    <property type="entry name" value="HD"/>
</dbReference>
<feature type="compositionally biased region" description="Polar residues" evidence="5">
    <location>
        <begin position="324"/>
        <end position="333"/>
    </location>
</feature>
<evidence type="ECO:0000259" key="6">
    <source>
        <dbReference type="PROSITE" id="PS50071"/>
    </source>
</evidence>
<keyword evidence="3 4" id="KW-0539">Nucleus</keyword>
<dbReference type="PANTHER" id="PTHR11850">
    <property type="entry name" value="HOMEOBOX PROTEIN TRANSCRIPTION FACTORS"/>
    <property type="match status" value="1"/>
</dbReference>
<dbReference type="Pfam" id="PF05920">
    <property type="entry name" value="Homeobox_KN"/>
    <property type="match status" value="1"/>
</dbReference>
<evidence type="ECO:0000313" key="7">
    <source>
        <dbReference type="EMBL" id="SAL99576.1"/>
    </source>
</evidence>
<dbReference type="PROSITE" id="PS50071">
    <property type="entry name" value="HOMEOBOX_2"/>
    <property type="match status" value="1"/>
</dbReference>
<dbReference type="STRING" id="4829.A0A168N0Q0"/>
<name>A0A168N0Q0_ABSGL</name>
<dbReference type="GO" id="GO:0005634">
    <property type="term" value="C:nucleus"/>
    <property type="evidence" value="ECO:0007669"/>
    <property type="project" value="UniProtKB-SubCell"/>
</dbReference>
<keyword evidence="1 4" id="KW-0238">DNA-binding</keyword>